<keyword evidence="15" id="KW-0961">Cell wall biogenesis/degradation</keyword>
<keyword evidence="8" id="KW-0328">Glycosyltransferase</keyword>
<reference evidence="22" key="1">
    <citation type="submission" date="2016-11" db="EMBL/GenBank/DDBJ databases">
        <authorList>
            <person name="Varghese N."/>
            <person name="Submissions S."/>
        </authorList>
    </citation>
    <scope>NUCLEOTIDE SEQUENCE [LARGE SCALE GENOMIC DNA]</scope>
    <source>
        <strain evidence="22">DSM 17539</strain>
    </source>
</reference>
<keyword evidence="11" id="KW-0133">Cell shape</keyword>
<dbReference type="PANTHER" id="PTHR32282:SF11">
    <property type="entry name" value="PENICILLIN-BINDING PROTEIN 1B"/>
    <property type="match status" value="1"/>
</dbReference>
<comment type="catalytic activity">
    <reaction evidence="16">
        <text>Preferential cleavage: (Ac)2-L-Lys-D-Ala-|-D-Ala. Also transpeptidation of peptidyl-alanyl moieties that are N-acyl substituents of D-alanine.</text>
        <dbReference type="EC" id="3.4.16.4"/>
    </reaction>
</comment>
<dbReference type="Gene3D" id="3.40.710.10">
    <property type="entry name" value="DD-peptidase/beta-lactamase superfamily"/>
    <property type="match status" value="1"/>
</dbReference>
<dbReference type="GO" id="GO:0008658">
    <property type="term" value="F:penicillin binding"/>
    <property type="evidence" value="ECO:0007669"/>
    <property type="project" value="InterPro"/>
</dbReference>
<sequence>MMFEGVKKVLAQTWSRFRGLFAYVRQHPFKSLLFAAIAGFCSLILLFLVIYLGAFGKLPSKAYLKSLKNPVTSTIYASNKEPIGYYYLQNRSNADSFQIKSDLIQALVATEDSRFYEHRGIDYKSYARVLIKSIILQQNAGGGSTITQQVAKNLFGREKQFFLSTPINKIREIFIARRLESIYDKEDIILLYFNTVSFGENIYGIEKAAFRFFNKAPEELTLPESATLVGLLKAPSYYNPRNFPERAEQRRNVVLSQMLKYDYITPETFEEAQTPLKLDYQTPKKVSSFSAYFKDYVATEFAIWAEDNPAPDGHIYDLEADGLNIYTTLNTNIQKYAEAALHRQADNLQKLMDTYWAAATTEGGKEVLLQKLVDQNREVQQMRQSGRTEAEIAAFVKEKRKRRYWVIGKGYEEQMQSLEDSIAKSINRLHAGVIAVSSVSGRIMGYVGGIDYGFSQIDNVVTPRQVGSTFKPITYLAALQAGEDPCNYYDNNLVTYSKYEDWRPRNSNNKYGGSYAMHGALANSINTVSVTLQLKTGTERVLDQAKKMGIESELPNVPSIVLGTADISLLEMVTAYASISNGGSKITPYAIDRIEDEQGNVLFEAKPRYEGRVASTENIKALQKMMESVIRDGTGSRLLGYEIPYNIIGKTGTTQNNGDGWFIGCSPELVVGSWVGTFDKRVQFASTSMGSGANTALPIVASVFKNLSYWKRPLLTNFEYDFDYFPCRPFVESNATEAYELAQTDSTYLQELRIKDTLAILKDKPIEIDSVQGIFPGQMPLDSIAKDSLTIDIDISNTNID</sequence>
<evidence type="ECO:0000256" key="10">
    <source>
        <dbReference type="ARBA" id="ARBA00022801"/>
    </source>
</evidence>
<feature type="transmembrane region" description="Helical" evidence="18">
    <location>
        <begin position="32"/>
        <end position="54"/>
    </location>
</feature>
<dbReference type="GO" id="GO:0071555">
    <property type="term" value="P:cell wall organization"/>
    <property type="evidence" value="ECO:0007669"/>
    <property type="project" value="UniProtKB-KW"/>
</dbReference>
<evidence type="ECO:0000313" key="21">
    <source>
        <dbReference type="EMBL" id="SHG04755.1"/>
    </source>
</evidence>
<keyword evidence="7" id="KW-0645">Protease</keyword>
<evidence type="ECO:0000259" key="19">
    <source>
        <dbReference type="Pfam" id="PF00905"/>
    </source>
</evidence>
<comment type="catalytic activity">
    <reaction evidence="17">
        <text>[GlcNAc-(1-&gt;4)-Mur2Ac(oyl-L-Ala-gamma-D-Glu-L-Lys-D-Ala-D-Ala)](n)-di-trans,octa-cis-undecaprenyl diphosphate + beta-D-GlcNAc-(1-&gt;4)-Mur2Ac(oyl-L-Ala-gamma-D-Glu-L-Lys-D-Ala-D-Ala)-di-trans,octa-cis-undecaprenyl diphosphate = [GlcNAc-(1-&gt;4)-Mur2Ac(oyl-L-Ala-gamma-D-Glu-L-Lys-D-Ala-D-Ala)](n+1)-di-trans,octa-cis-undecaprenyl diphosphate + di-trans,octa-cis-undecaprenyl diphosphate + H(+)</text>
        <dbReference type="Rhea" id="RHEA:23708"/>
        <dbReference type="Rhea" id="RHEA-COMP:9602"/>
        <dbReference type="Rhea" id="RHEA-COMP:9603"/>
        <dbReference type="ChEBI" id="CHEBI:15378"/>
        <dbReference type="ChEBI" id="CHEBI:58405"/>
        <dbReference type="ChEBI" id="CHEBI:60033"/>
        <dbReference type="ChEBI" id="CHEBI:78435"/>
        <dbReference type="EC" id="2.4.99.28"/>
    </reaction>
</comment>
<keyword evidence="18" id="KW-1133">Transmembrane helix</keyword>
<name>A0A1M5GLY5_9FLAO</name>
<dbReference type="GO" id="GO:0005886">
    <property type="term" value="C:plasma membrane"/>
    <property type="evidence" value="ECO:0007669"/>
    <property type="project" value="UniProtKB-SubCell"/>
</dbReference>
<dbReference type="GO" id="GO:0008360">
    <property type="term" value="P:regulation of cell shape"/>
    <property type="evidence" value="ECO:0007669"/>
    <property type="project" value="UniProtKB-KW"/>
</dbReference>
<evidence type="ECO:0000256" key="17">
    <source>
        <dbReference type="ARBA" id="ARBA00049902"/>
    </source>
</evidence>
<evidence type="ECO:0000256" key="6">
    <source>
        <dbReference type="ARBA" id="ARBA00022645"/>
    </source>
</evidence>
<evidence type="ECO:0000256" key="8">
    <source>
        <dbReference type="ARBA" id="ARBA00022676"/>
    </source>
</evidence>
<dbReference type="InterPro" id="IPR001460">
    <property type="entry name" value="PCN-bd_Tpept"/>
</dbReference>
<dbReference type="GO" id="GO:0009002">
    <property type="term" value="F:serine-type D-Ala-D-Ala carboxypeptidase activity"/>
    <property type="evidence" value="ECO:0007669"/>
    <property type="project" value="UniProtKB-EC"/>
</dbReference>
<dbReference type="InterPro" id="IPR012338">
    <property type="entry name" value="Beta-lactam/transpept-like"/>
</dbReference>
<accession>A0A1M5GLY5</accession>
<evidence type="ECO:0000256" key="2">
    <source>
        <dbReference type="ARBA" id="ARBA00004752"/>
    </source>
</evidence>
<evidence type="ECO:0000256" key="15">
    <source>
        <dbReference type="ARBA" id="ARBA00023316"/>
    </source>
</evidence>
<dbReference type="GO" id="GO:0009252">
    <property type="term" value="P:peptidoglycan biosynthetic process"/>
    <property type="evidence" value="ECO:0007669"/>
    <property type="project" value="UniProtKB-KW"/>
</dbReference>
<feature type="domain" description="Penicillin-binding protein transpeptidase" evidence="19">
    <location>
        <begin position="460"/>
        <end position="667"/>
    </location>
</feature>
<dbReference type="GO" id="GO:0008955">
    <property type="term" value="F:peptidoglycan glycosyltransferase activity"/>
    <property type="evidence" value="ECO:0007669"/>
    <property type="project" value="UniProtKB-EC"/>
</dbReference>
<evidence type="ECO:0000256" key="18">
    <source>
        <dbReference type="SAM" id="Phobius"/>
    </source>
</evidence>
<dbReference type="Proteomes" id="UP000184406">
    <property type="component" value="Unassembled WGS sequence"/>
</dbReference>
<evidence type="ECO:0000256" key="7">
    <source>
        <dbReference type="ARBA" id="ARBA00022670"/>
    </source>
</evidence>
<keyword evidence="18" id="KW-0812">Transmembrane</keyword>
<keyword evidence="5" id="KW-1003">Cell membrane</keyword>
<keyword evidence="9" id="KW-0808">Transferase</keyword>
<comment type="similarity">
    <text evidence="3">In the C-terminal section; belongs to the transpeptidase family.</text>
</comment>
<dbReference type="GO" id="GO:0006508">
    <property type="term" value="P:proteolysis"/>
    <property type="evidence" value="ECO:0007669"/>
    <property type="project" value="UniProtKB-KW"/>
</dbReference>
<evidence type="ECO:0000256" key="11">
    <source>
        <dbReference type="ARBA" id="ARBA00022960"/>
    </source>
</evidence>
<keyword evidence="13 18" id="KW-0472">Membrane</keyword>
<dbReference type="InterPro" id="IPR023346">
    <property type="entry name" value="Lysozyme-like_dom_sf"/>
</dbReference>
<dbReference type="PANTHER" id="PTHR32282">
    <property type="entry name" value="BINDING PROTEIN TRANSPEPTIDASE, PUTATIVE-RELATED"/>
    <property type="match status" value="1"/>
</dbReference>
<dbReference type="SUPFAM" id="SSF56601">
    <property type="entry name" value="beta-lactamase/transpeptidase-like"/>
    <property type="match status" value="1"/>
</dbReference>
<comment type="subcellular location">
    <subcellularLocation>
        <location evidence="1">Cell membrane</location>
    </subcellularLocation>
</comment>
<dbReference type="InterPro" id="IPR001264">
    <property type="entry name" value="Glyco_trans_51"/>
</dbReference>
<evidence type="ECO:0000256" key="12">
    <source>
        <dbReference type="ARBA" id="ARBA00022984"/>
    </source>
</evidence>
<evidence type="ECO:0000256" key="9">
    <source>
        <dbReference type="ARBA" id="ARBA00022679"/>
    </source>
</evidence>
<feature type="domain" description="Glycosyl transferase family 51" evidence="20">
    <location>
        <begin position="88"/>
        <end position="258"/>
    </location>
</feature>
<evidence type="ECO:0000259" key="20">
    <source>
        <dbReference type="Pfam" id="PF00912"/>
    </source>
</evidence>
<dbReference type="EMBL" id="FQUX01000011">
    <property type="protein sequence ID" value="SHG04755.1"/>
    <property type="molecule type" value="Genomic_DNA"/>
</dbReference>
<evidence type="ECO:0000256" key="14">
    <source>
        <dbReference type="ARBA" id="ARBA00023268"/>
    </source>
</evidence>
<evidence type="ECO:0000256" key="3">
    <source>
        <dbReference type="ARBA" id="ARBA00007090"/>
    </source>
</evidence>
<gene>
    <name evidence="21" type="ORF">SAMN03080594_111120</name>
</gene>
<evidence type="ECO:0000256" key="1">
    <source>
        <dbReference type="ARBA" id="ARBA00004236"/>
    </source>
</evidence>
<keyword evidence="6" id="KW-0121">Carboxypeptidase</keyword>
<keyword evidence="10" id="KW-0378">Hydrolase</keyword>
<dbReference type="Pfam" id="PF00912">
    <property type="entry name" value="Transgly"/>
    <property type="match status" value="1"/>
</dbReference>
<dbReference type="Gene3D" id="1.10.3810.10">
    <property type="entry name" value="Biosynthetic peptidoglycan transglycosylase-like"/>
    <property type="match status" value="1"/>
</dbReference>
<evidence type="ECO:0000313" key="22">
    <source>
        <dbReference type="Proteomes" id="UP000184406"/>
    </source>
</evidence>
<dbReference type="Pfam" id="PF00905">
    <property type="entry name" value="Transpeptidase"/>
    <property type="match status" value="1"/>
</dbReference>
<dbReference type="InterPro" id="IPR050396">
    <property type="entry name" value="Glycosyltr_51/Transpeptidase"/>
</dbReference>
<evidence type="ECO:0000256" key="16">
    <source>
        <dbReference type="ARBA" id="ARBA00034000"/>
    </source>
</evidence>
<proteinExistence type="inferred from homology"/>
<evidence type="ECO:0000256" key="4">
    <source>
        <dbReference type="ARBA" id="ARBA00007739"/>
    </source>
</evidence>
<dbReference type="InterPro" id="IPR036950">
    <property type="entry name" value="PBP_transglycosylase"/>
</dbReference>
<comment type="pathway">
    <text evidence="2">Cell wall biogenesis; peptidoglycan biosynthesis.</text>
</comment>
<dbReference type="AlphaFoldDB" id="A0A1M5GLY5"/>
<keyword evidence="14" id="KW-0511">Multifunctional enzyme</keyword>
<evidence type="ECO:0000256" key="13">
    <source>
        <dbReference type="ARBA" id="ARBA00023136"/>
    </source>
</evidence>
<dbReference type="RefSeq" id="WP_245802598.1">
    <property type="nucleotide sequence ID" value="NZ_FQUX01000011.1"/>
</dbReference>
<protein>
    <submittedName>
        <fullName evidence="21">Penicillin-binding protein 1A</fullName>
    </submittedName>
</protein>
<dbReference type="GO" id="GO:0030288">
    <property type="term" value="C:outer membrane-bounded periplasmic space"/>
    <property type="evidence" value="ECO:0007669"/>
    <property type="project" value="TreeGrafter"/>
</dbReference>
<keyword evidence="22" id="KW-1185">Reference proteome</keyword>
<organism evidence="21 22">
    <name type="scientific">Arenibacter palladensis</name>
    <dbReference type="NCBI Taxonomy" id="237373"/>
    <lineage>
        <taxon>Bacteria</taxon>
        <taxon>Pseudomonadati</taxon>
        <taxon>Bacteroidota</taxon>
        <taxon>Flavobacteriia</taxon>
        <taxon>Flavobacteriales</taxon>
        <taxon>Flavobacteriaceae</taxon>
        <taxon>Arenibacter</taxon>
    </lineage>
</organism>
<evidence type="ECO:0000256" key="5">
    <source>
        <dbReference type="ARBA" id="ARBA00022475"/>
    </source>
</evidence>
<comment type="similarity">
    <text evidence="4">In the N-terminal section; belongs to the glycosyltransferase 51 family.</text>
</comment>
<keyword evidence="12" id="KW-0573">Peptidoglycan synthesis</keyword>
<dbReference type="SUPFAM" id="SSF53955">
    <property type="entry name" value="Lysozyme-like"/>
    <property type="match status" value="1"/>
</dbReference>